<dbReference type="Proteomes" id="UP000248423">
    <property type="component" value="Unassembled WGS sequence"/>
</dbReference>
<accession>A0A319DSE7</accession>
<dbReference type="VEuPathDB" id="FungiDB:BO78DRAFT_424406"/>
<dbReference type="PANTHER" id="PTHR42749:SF1">
    <property type="entry name" value="CELL SHAPE-DETERMINING PROTEIN MREB"/>
    <property type="match status" value="1"/>
</dbReference>
<feature type="region of interest" description="Disordered" evidence="1">
    <location>
        <begin position="520"/>
        <end position="578"/>
    </location>
</feature>
<reference evidence="2 3" key="1">
    <citation type="submission" date="2018-02" db="EMBL/GenBank/DDBJ databases">
        <title>The genomes of Aspergillus section Nigri reveals drivers in fungal speciation.</title>
        <authorList>
            <consortium name="DOE Joint Genome Institute"/>
            <person name="Vesth T.C."/>
            <person name="Nybo J."/>
            <person name="Theobald S."/>
            <person name="Brandl J."/>
            <person name="Frisvad J.C."/>
            <person name="Nielsen K.F."/>
            <person name="Lyhne E.K."/>
            <person name="Kogle M.E."/>
            <person name="Kuo A."/>
            <person name="Riley R."/>
            <person name="Clum A."/>
            <person name="Nolan M."/>
            <person name="Lipzen A."/>
            <person name="Salamov A."/>
            <person name="Henrissat B."/>
            <person name="Wiebenga A."/>
            <person name="De vries R.P."/>
            <person name="Grigoriev I.V."/>
            <person name="Mortensen U.H."/>
            <person name="Andersen M.R."/>
            <person name="Baker S.E."/>
        </authorList>
    </citation>
    <scope>NUCLEOTIDE SEQUENCE [LARGE SCALE GENOMIC DNA]</scope>
    <source>
        <strain evidence="2 3">CBS 121057</strain>
    </source>
</reference>
<sequence>MQSHAANQKLIIGIDFGVAYALRESQMNEMPPIRSLAVDQTIAIPSRIAYDRDGTCHWGQDAQDAEGPVFSWIKLFLYDPHHPILQDLSNAGIPVLPDQSTSDQLIEDFFRFGSSPRDRVFYASEAEAAALYLVQHSLGDLMCFSLRYRRRVYLCKDVAGFVIYAKGPNPFYDLFSRDSGIRMDTRANCGGAAMDAAIINYLKNEHPDFFPAHSERCSGLLTGIEELKHNFDGEETLTLKVEDGAFCSHHVIRPEDMMACLNPTIDEIIGLILRNMEFVTSGQRSLIQLFLLVGGPSQVPYLEKRIRTQLPSGSELQTCKGYIGLRGPTAPRLVCDTGYALAPFKAATIRVESRTHRIQEVDPNPYWFLEEGKVYETPYSAKHSFNLFYPHDGSLRTHISILARNTKGTRGSPDDGIRKVAVIACRLDVVNFTDALHAGAGHCIRVERQQMPCGYDHTRKPVRMKPAYQFSGNNLGHKPRHLKTQALIYWSLFQPVEMEPKFNPSCVECSMIFTLKLTTTPTPSSLTGTPRNNSMNSHPTSAGSGSCSRTIPKRAKTPQKWAALTQTSASAGPGRDPD</sequence>
<dbReference type="PANTHER" id="PTHR42749">
    <property type="entry name" value="CELL SHAPE-DETERMINING PROTEIN MREB"/>
    <property type="match status" value="1"/>
</dbReference>
<name>A0A319DSE7_ASPSB</name>
<evidence type="ECO:0000313" key="3">
    <source>
        <dbReference type="Proteomes" id="UP000248423"/>
    </source>
</evidence>
<organism evidence="2 3">
    <name type="scientific">Aspergillus sclerotiicarbonarius (strain CBS 121057 / IBT 28362)</name>
    <dbReference type="NCBI Taxonomy" id="1448318"/>
    <lineage>
        <taxon>Eukaryota</taxon>
        <taxon>Fungi</taxon>
        <taxon>Dikarya</taxon>
        <taxon>Ascomycota</taxon>
        <taxon>Pezizomycotina</taxon>
        <taxon>Eurotiomycetes</taxon>
        <taxon>Eurotiomycetidae</taxon>
        <taxon>Eurotiales</taxon>
        <taxon>Aspergillaceae</taxon>
        <taxon>Aspergillus</taxon>
        <taxon>Aspergillus subgen. Circumdati</taxon>
    </lineage>
</organism>
<dbReference type="STRING" id="1448318.A0A319DSE7"/>
<dbReference type="Gene3D" id="3.30.420.40">
    <property type="match status" value="1"/>
</dbReference>
<evidence type="ECO:0000256" key="1">
    <source>
        <dbReference type="SAM" id="MobiDB-lite"/>
    </source>
</evidence>
<dbReference type="OrthoDB" id="2963168at2759"/>
<dbReference type="SUPFAM" id="SSF53067">
    <property type="entry name" value="Actin-like ATPase domain"/>
    <property type="match status" value="1"/>
</dbReference>
<proteinExistence type="predicted"/>
<dbReference type="EMBL" id="KZ826447">
    <property type="protein sequence ID" value="PYI00522.1"/>
    <property type="molecule type" value="Genomic_DNA"/>
</dbReference>
<dbReference type="Gene3D" id="3.90.640.10">
    <property type="entry name" value="Actin, Chain A, domain 4"/>
    <property type="match status" value="1"/>
</dbReference>
<evidence type="ECO:0000313" key="2">
    <source>
        <dbReference type="EMBL" id="PYI00522.1"/>
    </source>
</evidence>
<dbReference type="AlphaFoldDB" id="A0A319DSE7"/>
<protein>
    <recommendedName>
        <fullName evidence="4">Actin-like ATPase domain-containing protein</fullName>
    </recommendedName>
</protein>
<feature type="compositionally biased region" description="Polar residues" evidence="1">
    <location>
        <begin position="531"/>
        <end position="549"/>
    </location>
</feature>
<evidence type="ECO:0008006" key="4">
    <source>
        <dbReference type="Google" id="ProtNLM"/>
    </source>
</evidence>
<gene>
    <name evidence="2" type="ORF">BO78DRAFT_424406</name>
</gene>
<keyword evidence="3" id="KW-1185">Reference proteome</keyword>
<dbReference type="InterPro" id="IPR043129">
    <property type="entry name" value="ATPase_NBD"/>
</dbReference>
<feature type="compositionally biased region" description="Low complexity" evidence="1">
    <location>
        <begin position="520"/>
        <end position="530"/>
    </location>
</feature>